<dbReference type="Pfam" id="PF21108">
    <property type="entry name" value="MDN1_4th"/>
    <property type="match status" value="1"/>
</dbReference>
<protein>
    <recommendedName>
        <fullName evidence="4 9">Midasin</fullName>
    </recommendedName>
</protein>
<dbReference type="CDD" id="cd00009">
    <property type="entry name" value="AAA"/>
    <property type="match status" value="3"/>
</dbReference>
<dbReference type="FunFam" id="3.40.50.300:FF:001861">
    <property type="entry name" value="Midasin"/>
    <property type="match status" value="1"/>
</dbReference>
<proteinExistence type="inferred from homology"/>
<dbReference type="InterPro" id="IPR025662">
    <property type="entry name" value="Sigma_54_int_dom_ATP-bd_1"/>
</dbReference>
<feature type="compositionally biased region" description="Acidic residues" evidence="11">
    <location>
        <begin position="4763"/>
        <end position="4791"/>
    </location>
</feature>
<dbReference type="InterPro" id="IPR003593">
    <property type="entry name" value="AAA+_ATPase"/>
</dbReference>
<dbReference type="InterPro" id="IPR012099">
    <property type="entry name" value="Midasin"/>
</dbReference>
<feature type="compositionally biased region" description="Polar residues" evidence="11">
    <location>
        <begin position="4839"/>
        <end position="4848"/>
    </location>
</feature>
<dbReference type="PANTHER" id="PTHR48103">
    <property type="entry name" value="MIDASIN-RELATED"/>
    <property type="match status" value="1"/>
</dbReference>
<evidence type="ECO:0000256" key="4">
    <source>
        <dbReference type="ARBA" id="ARBA00017143"/>
    </source>
</evidence>
<dbReference type="GO" id="GO:0030687">
    <property type="term" value="C:preribosome, large subunit precursor"/>
    <property type="evidence" value="ECO:0007669"/>
    <property type="project" value="TreeGrafter"/>
</dbReference>
<keyword evidence="8 9" id="KW-0539">Nucleus</keyword>
<sequence length="5413" mass="613160">MAIDGSFSVEFALRRFLAHCPELVNHPQIDLLSKKGALLTEDDVVNAAPQIFLHPKYTVPLVGCFRPLARRIVDQVVSLLHLVPNLRSNTSGTANGNGNILTESEILCGNVIEQCVRNGMGLKLHEFACLAFCCALDLAPFLTGPILDYFKFAPPPFERVVSKDFDLSVKVDGHLLDVVRTSYCFLVVSPEMFSKLWDWSCFLDLANQLRDFLSSTEQRNGTADIRWCTAQILAIIFNLGNTSAALDIVPDEAFECLLRWEEFSRDISLEKATLYIESCEQINSDTNTDFNRDNLLGSLAVNSMAFSLSTDREESRSQKLAQRDEKAFSNPFVLTSSLRRSFEMVLLAVYQKWPVLLHGPPGVGKSALIHKLAQDSGNYVLYIHMDDQIDGKTLLGSYACTEKPGEFRWQPGSLTQAVQGGFWVVFEDIDKAPSDVHSILLPLLEGARFFMTGHGEKIKVADSFRLFGTISASRHNTSSGSSWPGNLWRKVMIRQASHEDLKCILKICFPSLEPLSEKLIETFKKVNDGVEHKLTGWNSTSGRFSLRDLLKWCKRIVGSGNCFLGSSLSVHECQRIYEEAVDVFAAFLSSAENRKAMRKEIASIWAVPVSVAEALYPDHKPVIQDLLSELRVGRVTLQKSRTALCNERKPFVEIRSSLHAIERTACSVKYNEPVLLVGETGTGKTTLIQNLASRLGQKLTVLNLSQQSDVADLLGGFKPMSPHFVCIPLYKEFVELFSKSFSAKVNANYTVCLQEHFSNKNWKDLLIGMWKAVKTVRDSMKARVVNPSKKRKKPFNGEAWDNFSMKLETASRQVGTSSGMVFSFVEGAFVCALRNGEWILLDEVNLAPAETLQRIGGVLEGEGSLCLAERGDVRFIRRHPNFRIFACMNPATDAGKRDLPHSIRSRFTELFIDDLLDDGDLSVFVSKFVEENQLKEDIVKRIVRFYRAAKKDSEEKLQDGANQKPQYSLRSLFRALEYTRKAKRSFTFEKALYDGFCMFFLTLLDRPSGKIMERMILSYLLGGKVPPHRPFDSYITINTNSSPDDFVEKYVRTKTVKEQITNLARAVFIQKYPVLLQGPTSSGKTSLVRYLAAVTGREFVRINNHEHTDLQEYLGSYVTDSTGNLVFHEGVLVRAVRNGFWIVLDELNLAPSDVLEALNRLLDDNRELFVPELQETVKAHPNFMLFATQNPPTVYAGRKMLSRAFRNRFVEIHVDEIPEEELTTILENRCKISESYAKKMVEVMKDLQLHRQNSNVFAGKHGYITPRDLFRWADRVRECANSRGNSISKNHRYEDLAKEGYYLLAERLREESEKSVVKEVLKRHFHLILNEDDLYMQEISQAETTVNPDNDFMSLRNVIWTKSMWRMYSLVKRCYELREPVLLVGETGGGKTTVCQWLSVVLKSKLHILNCHQYTETSDFVGGFFPVRERSRLILGFEDLLRQLVVSNAFINYPRATVISFDIGKASSTLDQLANIINEYRQDLISPSGVTLEDIDAFERMKSELAQLHEKWQTIFTWQDGPLVQAMKGGHLFLVDEISLADDSVLERLNSVLEPERTLSLPEKGGSVMEKITAHKGFFVLATMNPGGDYGKKELSPALRNRFTEIWVPSVTDLNDLRSIASQRISRPEFSCVVHPMTKFWEWFNNLHVGRTLTLRDLLSWISFVNVTGESLGVEYALLHGVFLVLLDGLSLGTGIQRSEAEELRRRCVQFLLEHLQVDGNSPEYLTLSKMEKYGWGNHGTAEVKSCSENMECDNVFGIDPFYVERGNIRFEAEEFELLAPTTRRNALRVLRAMQLRKPVLLEGSPGVGKTSLVVALGRFSGHEVIRINLSEQTDMMDLLGSDLPVESDDEGIKFAWSDGILLQALKEGCWVLLDELNLAPQSVLEGLNAILDHRAEVYIPELNQTFSCPPSFRVFACQNPSSQGGGRKGLPKSFLNRFTKVYVDELVEEDLLSICTSLFPSIPRSLLSKLILFNKQLFKETMTLHKFAHDGSPWEFNLRDVVRSCEIIKDAPEKSRVDCFLDLLYVQRMRTASDRKEVLRLFERIFGVKPFINPFPRVQISSCKLIVGNTAIKRNNSNISKVSTTGLKILPSIRLNLEAAANCVKRQWLCILVGQSSSGKTSLVRMLAQLTGNVLHELNLSSATDISELLGSFEQYNVFRDFRSVISKIEKYVNDYSRVLLKHSVEASISGQRNLISRWHSFLSRLDFGDSSRSTLGHPEDFSLLMDIVELLKQETERNTSPGYCSTEELDKIKARISKLQEVYKRSTFATKFEWVTGILVKAVESGEWIILKNANLCNPTVLDRINSLVEPSGSIIVNECGAVDGKPVIFRPHSNFRLFLTVNPSYGEISRAMRNRGVEIFMMPPFWLLDGRGVSIATELELKDAKRFLIESGIPNSYLVDSMAKAHIYARDKGSCLNVRITYFELARWVELFQQLLINGNRPLWSLRISWEHTYLSSLGELEGESIVVHAVDDYLSMEAFLGSDSSGEPLCLPGGWPFPLQLRDFVWNPDGASVKQNCMYLEYLGAKSTTCRVGASKLSRGQALNVSSGSYAYWMDVKMLHLVMFPTDSNSTILGHHGKDKVLDLALVDKMMLFAAEWTIEQATKSDLSLYLLWLSWFSSQLLPFSHVLSNFVSTLRKELSHPIWKYIIEYAGKLKSVGQTDTDLQRVPLLSPQQVDLVKSSSSSTSDLSSSHFQNAINCIGLLRRSYQQWDTEERSNKFQNFQPLLKSLRFLEREILEILPKSRSFDVLVKLCDHLVEDHIQFWDCVSSQNVDRLLFFWRCLLKDVEKLQALCPQAAATISILKESRNLIGITSWNLYSEKSLLWIHGGHPFLPPSAEVYYAQMKFLKLCDSIWPLKTNSSNYADLAASFGSDLRFLAVQGICIASHLSVKDTVHIVERLEEMYQMLLNRFQHERHELETSLGPNKVSRIKAVPTSCCNVSPQLFLTETGYDSWMGLFSINDCRSFFQDMKILQEISPVILLDQEELQHVLASVSHLLYSALSFSLNYSLRPPQMFSGHQKLLWTLDAWHSIDAVNMKVAAFALEMWFRWHSSMWSLAVSTEALRHDGQDFLLPDVLMRPLRMAMAQNQDPSIPIKDYSACCLRLRVASGNIWRSSLLETEVCSFLLSTARALLQQIVCAHRKSFTAEKFRAIKSMFVSSQGSRIKQDDIQILSSLILSSSHQGLRDIVQLLVEPVLRHLYIHSPAAEFSDYKMGLAWLRIGGMRYHLLLSTDDLDPAMKYYCKQTLLAQKKSLLELEIKVREECDYLAGWLSSRGLDERRLQALNHLDNESSKIRRKVVFRSNPMKFKKLRGELAEFYDRIVSVISLVVNVEGADKQVVIRQLCDWQKTSISFIHRLSEDYHEYVDIVQPVQVAIYEMKLGLSLVHSSILERNFMNKIGEESIDRVTATICSFMRFPRPTLSRIAVFSNSLDESYSCEIELDPKFSSSDVRLLEKLVSATTVAHPDEMQKQESLLQLKASLHHNMLVQAAHSIYNEKLMSNSSFRFLEVMFNAFANLWMDMKIQAKEKEELASQLYRFRTRKVKIDTIVEVDISSLAESLRNESFTEWLELAAEEGTTEEINAAGESENLEEAWTLMQEPILNDMVKIHIQMFGSSNLVCLPGTCQISDEEILRSFSESYRLGTRMIEDLSSLKSAILDASLVPEHLLQLCLDHEFVSSHHQYKFYKDPNAPVMAKIVKFLTGIEERVIFLLNENEDHPGLQKVLDIVKMLLALPLNTPLAKGLSGLQFLLNRGFMVKESCPKLSLTEQLDPIEGLVISWQKMELEAMPLLLDELEEQYEINAANLWFPLYSVLCRQSADASSESTIQSLQEFIHMSNVGEFRKRLQLILAFHGQISTGLQLGIYSSASNKETLRILYNLFGLCVQFLPTVMEYMETNRKSTEKEIRELLKLCKWERLMSMENSKRIRQKLRKLIQKYSDALEQPVKLVLNQRAAQTGIDMQFLQAPRLLYVFPDQNLDPLKESSSSNRSVWYDNWVKKLSMLHSEVTPGGYTPISFFMAVEEAKNIMRKFSSKQTVGLYQEEWKDIMFTLEDVTQKVGDCDELWKNESKSLGKRRALSDLLKLLENCGLARHMSSLTEDQHISYWLLQSSHNPAHLLLKKIEAADISSRDESHGLPKEADSDWRAINEFHFKSLTAIQLLRHVSMRFHKDFTLEQVNRSGSFLHHLAVMQQEQLDALYSSASNLRCLQTWITSLEQSYMDSSSECIISRNKHTILECLWRQKQLFDELWSILHDGLLLVKKVEIIHLDNCKSVRADAQEILALFERFIPVVERSKETLDKSLLKHDGAITVLDQSFGTTVTSKIMEELALHNFQVLKELEKDLMSIRGQNLDKSSVSRKLMDCLDDILHRGKLVLEQFNCSLGGTAESNHTYSDSNSEQETKEAFRAVYEHVASMLQRIALLSDKQLTIDDSRGNIPSWKAVFDSYAAELRVGPLCDSVVKAVRSAEKLISSSNSKDGAFSFCIGSSLKTLTSALDLIFDFGNSLLKDFMALHRMMCITTHTLAKNLALLYSRGYGSSAEEQVEDSAQGMSQNAAGTGMSEGAGVNDVSDQITDEDQLLGDSSKTGEEKDAPGDVPNKSDRGIEMEQDFDADICSVSKDSGEDDNENEESDGEQIESAMGKTGDESEIVDEKLWDENEDNDDNNVPERRNEKYESGPSVENRDKNSLELRGKEEGEAMSDEPQNDGNEAEQNDLGGDQEDMGDAEDVDDMKMDKEDAYMDSTGVEPNELNRIPEERDYGEEEVEGTDAMDEGPQEEDMMEDDLEQDPSHDGEKVDETGTKQVSEASEQSMEGQESEPKELDSTFPKEDLMGAGTSSRSNDYVATSELGTGLKNDSGASSAVNGRQEMDWLKKENSENDLAPISDLPSGAHSEQQDIMVAGQSDLGKLTEDRPKSEPSVGETSTLQRSQPNPYRNVGDALEGWKERARVPLDLARDKFEAEGDEVEDGDAEEYGFVSELEKGTAQALGPANSEQIDSQLGDGKDGEEDPTATDADDPVDMEIQMQSFETKPKIHSASVEKQKFEEPMVIPDSQELPEEVTLEARDHHNSRKHFESIVHVEKPSSSDLLRLSKMKISTDEKLKALDDQILQISGDERANAASMWRRYEIRTTRLSQELAEQLRLVMEPTLASKLQGDYKTGKRINMKKVIPYIASHYRKDKIWLRRTRPNKRDYQVVVAVDDSSSVSRSGCGEVAVEALVTVCRALSQLEMGSLAVASFGTMGNMQLLHDFDQPFSAEAGIKMISNLTFKQDNLVLDAPVLDLLNHLNSMLDVNIAKARQPSGQNPLQQLVLIIADGNITERDSLKRRVRDFLRSKRMVAFLILDSSSEESILDRMEASVEKDGSVKFSRYMDSFPFPYYAVLRNIEALPRTLADLLRQWFELMQNSRD</sequence>
<evidence type="ECO:0000256" key="7">
    <source>
        <dbReference type="ARBA" id="ARBA00023186"/>
    </source>
</evidence>
<dbReference type="GeneID" id="116195829"/>
<evidence type="ECO:0000256" key="1">
    <source>
        <dbReference type="ARBA" id="ARBA00004604"/>
    </source>
</evidence>
<name>A0A6P8CB61_PUNGR</name>
<dbReference type="Pfam" id="PF07728">
    <property type="entry name" value="AAA_5"/>
    <property type="match status" value="7"/>
</dbReference>
<dbReference type="PROSITE" id="PS00675">
    <property type="entry name" value="SIGMA54_INTERACT_1"/>
    <property type="match status" value="1"/>
</dbReference>
<evidence type="ECO:0000256" key="9">
    <source>
        <dbReference type="PIRNR" id="PIRNR010340"/>
    </source>
</evidence>
<feature type="compositionally biased region" description="Acidic residues" evidence="11">
    <location>
        <begin position="4627"/>
        <end position="4640"/>
    </location>
</feature>
<dbReference type="GO" id="GO:0005524">
    <property type="term" value="F:ATP binding"/>
    <property type="evidence" value="ECO:0007669"/>
    <property type="project" value="UniProtKB-KW"/>
</dbReference>
<dbReference type="SMART" id="SM00382">
    <property type="entry name" value="AAA"/>
    <property type="match status" value="6"/>
</dbReference>
<dbReference type="Gene3D" id="3.40.50.300">
    <property type="entry name" value="P-loop containing nucleotide triphosphate hydrolases"/>
    <property type="match status" value="7"/>
</dbReference>
<evidence type="ECO:0000256" key="11">
    <source>
        <dbReference type="SAM" id="MobiDB-lite"/>
    </source>
</evidence>
<gene>
    <name evidence="14" type="primary">LOC116195829</name>
</gene>
<feature type="domain" description="VWFA" evidence="12">
    <location>
        <begin position="5199"/>
        <end position="5401"/>
    </location>
</feature>
<dbReference type="InterPro" id="IPR027417">
    <property type="entry name" value="P-loop_NTPase"/>
</dbReference>
<feature type="coiled-coil region" evidence="10">
    <location>
        <begin position="3897"/>
        <end position="3949"/>
    </location>
</feature>
<dbReference type="FunFam" id="3.40.50.410:FF:000114">
    <property type="entry name" value="Midasin"/>
    <property type="match status" value="1"/>
</dbReference>
<dbReference type="GO" id="GO:0005730">
    <property type="term" value="C:nucleolus"/>
    <property type="evidence" value="ECO:0007669"/>
    <property type="project" value="UniProtKB-SubCell"/>
</dbReference>
<feature type="compositionally biased region" description="Acidic residues" evidence="11">
    <location>
        <begin position="4966"/>
        <end position="4977"/>
    </location>
</feature>
<feature type="compositionally biased region" description="Basic and acidic residues" evidence="11">
    <location>
        <begin position="4871"/>
        <end position="4881"/>
    </location>
</feature>
<dbReference type="SUPFAM" id="SSF52540">
    <property type="entry name" value="P-loop containing nucleoside triphosphate hydrolases"/>
    <property type="match status" value="6"/>
</dbReference>
<keyword evidence="13" id="KW-1185">Reference proteome</keyword>
<dbReference type="InterPro" id="IPR036465">
    <property type="entry name" value="vWFA_dom_sf"/>
</dbReference>
<comment type="subcellular location">
    <subcellularLocation>
        <location evidence="1">Nucleus</location>
        <location evidence="1">Nucleolus</location>
    </subcellularLocation>
    <subcellularLocation>
        <location evidence="2">Nucleus</location>
        <location evidence="2">Nucleoplasm</location>
    </subcellularLocation>
</comment>
<feature type="region of interest" description="Disordered" evidence="11">
    <location>
        <begin position="4963"/>
        <end position="5021"/>
    </location>
</feature>
<dbReference type="PIRSF" id="PIRSF010340">
    <property type="entry name" value="Midasin"/>
    <property type="match status" value="1"/>
</dbReference>
<keyword evidence="6 9" id="KW-0067">ATP-binding</keyword>
<dbReference type="GO" id="GO:0016887">
    <property type="term" value="F:ATP hydrolysis activity"/>
    <property type="evidence" value="ECO:0007669"/>
    <property type="project" value="InterPro"/>
</dbReference>
<feature type="compositionally biased region" description="Acidic residues" evidence="11">
    <location>
        <begin position="5009"/>
        <end position="5021"/>
    </location>
</feature>
<dbReference type="FunFam" id="3.40.50.300:FF:000582">
    <property type="entry name" value="Midasin"/>
    <property type="match status" value="1"/>
</dbReference>
<comment type="function">
    <text evidence="9">Nuclear chaperone required for maturation and nuclear export of pre-60S ribosome subunits.</text>
</comment>
<keyword evidence="7 9" id="KW-0143">Chaperone</keyword>
<comment type="similarity">
    <text evidence="3 9">Belongs to the midasin family.</text>
</comment>
<feature type="compositionally biased region" description="Basic and acidic residues" evidence="11">
    <location>
        <begin position="4821"/>
        <end position="4835"/>
    </location>
</feature>
<keyword evidence="5 9" id="KW-0547">Nucleotide-binding</keyword>
<keyword evidence="10" id="KW-0175">Coiled coil</keyword>
<feature type="compositionally biased region" description="Basic and acidic residues" evidence="11">
    <location>
        <begin position="4792"/>
        <end position="4804"/>
    </location>
</feature>
<dbReference type="GO" id="GO:0000027">
    <property type="term" value="P:ribosomal large subunit assembly"/>
    <property type="evidence" value="ECO:0007669"/>
    <property type="project" value="InterPro"/>
</dbReference>
<evidence type="ECO:0000313" key="14">
    <source>
        <dbReference type="RefSeq" id="XP_031381072.1"/>
    </source>
</evidence>
<evidence type="ECO:0000256" key="6">
    <source>
        <dbReference type="ARBA" id="ARBA00022840"/>
    </source>
</evidence>
<feature type="compositionally biased region" description="Polar residues" evidence="11">
    <location>
        <begin position="4925"/>
        <end position="4937"/>
    </location>
</feature>
<evidence type="ECO:0000256" key="10">
    <source>
        <dbReference type="SAM" id="Coils"/>
    </source>
</evidence>
<dbReference type="Pfam" id="PF17865">
    <property type="entry name" value="AAA_lid_5"/>
    <property type="match status" value="1"/>
</dbReference>
<feature type="compositionally biased region" description="Polar residues" evidence="11">
    <location>
        <begin position="4805"/>
        <end position="4818"/>
    </location>
</feature>
<dbReference type="InterPro" id="IPR040848">
    <property type="entry name" value="AAA_lid_7"/>
</dbReference>
<evidence type="ECO:0000256" key="2">
    <source>
        <dbReference type="ARBA" id="ARBA00004642"/>
    </source>
</evidence>
<evidence type="ECO:0000256" key="5">
    <source>
        <dbReference type="ARBA" id="ARBA00022741"/>
    </source>
</evidence>
<dbReference type="RefSeq" id="XP_031381072.1">
    <property type="nucleotide sequence ID" value="XM_031525212.1"/>
</dbReference>
<dbReference type="InterPro" id="IPR048617">
    <property type="entry name" value="MDN1_AAA_lid_4"/>
</dbReference>
<accession>A0A6P8CB61</accession>
<dbReference type="FunFam" id="3.40.50.300:FF:000142">
    <property type="entry name" value="Midasin"/>
    <property type="match status" value="1"/>
</dbReference>
<dbReference type="PROSITE" id="PS50234">
    <property type="entry name" value="VWFA"/>
    <property type="match status" value="1"/>
</dbReference>
<dbReference type="SUPFAM" id="SSF53300">
    <property type="entry name" value="vWA-like"/>
    <property type="match status" value="1"/>
</dbReference>
<dbReference type="FunFam" id="3.40.50.300:FF:001384">
    <property type="entry name" value="Midasin"/>
    <property type="match status" value="1"/>
</dbReference>
<evidence type="ECO:0000313" key="13">
    <source>
        <dbReference type="Proteomes" id="UP000515151"/>
    </source>
</evidence>
<evidence type="ECO:0000259" key="12">
    <source>
        <dbReference type="PROSITE" id="PS50234"/>
    </source>
</evidence>
<feature type="compositionally biased region" description="Basic and acidic residues" evidence="11">
    <location>
        <begin position="4671"/>
        <end position="4701"/>
    </location>
</feature>
<evidence type="ECO:0000256" key="3">
    <source>
        <dbReference type="ARBA" id="ARBA00007188"/>
    </source>
</evidence>
<dbReference type="GO" id="GO:0000055">
    <property type="term" value="P:ribosomal large subunit export from nucleus"/>
    <property type="evidence" value="ECO:0007669"/>
    <property type="project" value="TreeGrafter"/>
</dbReference>
<evidence type="ECO:0000256" key="8">
    <source>
        <dbReference type="ARBA" id="ARBA00023242"/>
    </source>
</evidence>
<dbReference type="FunFam" id="3.40.50.300:FF:001368">
    <property type="entry name" value="Midasin"/>
    <property type="match status" value="1"/>
</dbReference>
<dbReference type="InterPro" id="IPR011704">
    <property type="entry name" value="ATPase_dyneun-rel_AAA"/>
</dbReference>
<feature type="region of interest" description="Disordered" evidence="11">
    <location>
        <begin position="4621"/>
        <end position="4944"/>
    </location>
</feature>
<reference evidence="13" key="1">
    <citation type="journal article" date="2020" name="Plant Biotechnol. J.">
        <title>The pomegranate (Punica granatum L.) draft genome dissects genetic divergence between soft- and hard-seeded cultivars.</title>
        <authorList>
            <person name="Luo X."/>
            <person name="Li H."/>
            <person name="Wu Z."/>
            <person name="Yao W."/>
            <person name="Zhao P."/>
            <person name="Cao D."/>
            <person name="Yu H."/>
            <person name="Li K."/>
            <person name="Poudel K."/>
            <person name="Zhao D."/>
            <person name="Zhang F."/>
            <person name="Xia X."/>
            <person name="Chen L."/>
            <person name="Wang Q."/>
            <person name="Jing D."/>
            <person name="Cao S."/>
        </authorList>
    </citation>
    <scope>NUCLEOTIDE SEQUENCE [LARGE SCALE GENOMIC DNA]</scope>
    <source>
        <strain evidence="13">cv. Tunisia</strain>
    </source>
</reference>
<organism evidence="13 14">
    <name type="scientific">Punica granatum</name>
    <name type="common">Pomegranate</name>
    <dbReference type="NCBI Taxonomy" id="22663"/>
    <lineage>
        <taxon>Eukaryota</taxon>
        <taxon>Viridiplantae</taxon>
        <taxon>Streptophyta</taxon>
        <taxon>Embryophyta</taxon>
        <taxon>Tracheophyta</taxon>
        <taxon>Spermatophyta</taxon>
        <taxon>Magnoliopsida</taxon>
        <taxon>eudicotyledons</taxon>
        <taxon>Gunneridae</taxon>
        <taxon>Pentapetalae</taxon>
        <taxon>rosids</taxon>
        <taxon>malvids</taxon>
        <taxon>Myrtales</taxon>
        <taxon>Lythraceae</taxon>
        <taxon>Punica</taxon>
    </lineage>
</organism>
<dbReference type="InterPro" id="IPR041190">
    <property type="entry name" value="Midasin_AAA_lid_5"/>
</dbReference>
<dbReference type="Proteomes" id="UP000515151">
    <property type="component" value="Chromosome 2"/>
</dbReference>
<feature type="compositionally biased region" description="Acidic residues" evidence="11">
    <location>
        <begin position="4702"/>
        <end position="4734"/>
    </location>
</feature>
<feature type="region of interest" description="Disordered" evidence="11">
    <location>
        <begin position="4548"/>
        <end position="4609"/>
    </location>
</feature>
<reference evidence="14" key="2">
    <citation type="submission" date="2025-08" db="UniProtKB">
        <authorList>
            <consortium name="RefSeq"/>
        </authorList>
    </citation>
    <scope>IDENTIFICATION</scope>
    <source>
        <tissue evidence="14">Leaf</tissue>
    </source>
</reference>
<dbReference type="GO" id="GO:0005654">
    <property type="term" value="C:nucleoplasm"/>
    <property type="evidence" value="ECO:0007669"/>
    <property type="project" value="UniProtKB-SubCell"/>
</dbReference>
<dbReference type="InterPro" id="IPR002035">
    <property type="entry name" value="VWF_A"/>
</dbReference>
<dbReference type="OrthoDB" id="5186at2759"/>
<feature type="compositionally biased region" description="Basic and acidic residues" evidence="11">
    <location>
        <begin position="4590"/>
        <end position="4609"/>
    </location>
</feature>
<dbReference type="PANTHER" id="PTHR48103:SF2">
    <property type="entry name" value="MIDASIN"/>
    <property type="match status" value="1"/>
</dbReference>
<dbReference type="Pfam" id="PF17867">
    <property type="entry name" value="AAA_lid_7"/>
    <property type="match status" value="3"/>
</dbReference>